<name>A0A6L3NMM7_9BURK</name>
<protein>
    <submittedName>
        <fullName evidence="1">Uncharacterized protein</fullName>
    </submittedName>
</protein>
<evidence type="ECO:0000313" key="1">
    <source>
        <dbReference type="EMBL" id="KAB0685451.1"/>
    </source>
</evidence>
<dbReference type="EMBL" id="VZOL01000026">
    <property type="protein sequence ID" value="KAB0685451.1"/>
    <property type="molecule type" value="Genomic_DNA"/>
</dbReference>
<organism evidence="1 2">
    <name type="scientific">Burkholderia territorii</name>
    <dbReference type="NCBI Taxonomy" id="1503055"/>
    <lineage>
        <taxon>Bacteria</taxon>
        <taxon>Pseudomonadati</taxon>
        <taxon>Pseudomonadota</taxon>
        <taxon>Betaproteobacteria</taxon>
        <taxon>Burkholderiales</taxon>
        <taxon>Burkholderiaceae</taxon>
        <taxon>Burkholderia</taxon>
        <taxon>Burkholderia cepacia complex</taxon>
    </lineage>
</organism>
<dbReference type="AlphaFoldDB" id="A0A6L3NMM7"/>
<accession>A0A6L3NMM7</accession>
<evidence type="ECO:0000313" key="2">
    <source>
        <dbReference type="Proteomes" id="UP000473571"/>
    </source>
</evidence>
<comment type="caution">
    <text evidence="1">The sequence shown here is derived from an EMBL/GenBank/DDBJ whole genome shotgun (WGS) entry which is preliminary data.</text>
</comment>
<reference evidence="1 2" key="1">
    <citation type="submission" date="2019-09" db="EMBL/GenBank/DDBJ databases">
        <title>Draft genome sequences of 48 bacterial type strains from the CCUG.</title>
        <authorList>
            <person name="Tunovic T."/>
            <person name="Pineiro-Iglesias B."/>
            <person name="Unosson C."/>
            <person name="Inganas E."/>
            <person name="Ohlen M."/>
            <person name="Cardew S."/>
            <person name="Jensie-Markopoulos S."/>
            <person name="Salva-Serra F."/>
            <person name="Jaen-Luchoro D."/>
            <person name="Karlsson R."/>
            <person name="Svensson-Stadler L."/>
            <person name="Chun J."/>
            <person name="Moore E."/>
        </authorList>
    </citation>
    <scope>NUCLEOTIDE SEQUENCE [LARGE SCALE GENOMIC DNA]</scope>
    <source>
        <strain evidence="1 2">CCUG 65687</strain>
    </source>
</reference>
<dbReference type="RefSeq" id="WP_151003656.1">
    <property type="nucleotide sequence ID" value="NZ_CABVPO010000023.1"/>
</dbReference>
<dbReference type="Proteomes" id="UP000473571">
    <property type="component" value="Unassembled WGS sequence"/>
</dbReference>
<sequence>MRERDAWHDIERATRKARRWSRHRPYIVLYLCWTGAVLCAIWETAVCRLAVQAPGSTWPLLIEAALWAATMCWIVPDALRHWRRHAAMRLYFEDIADGVCPDRGMQITHRNGMRWYRQQGSPLWISARRARPKVCVADALARLQGGDPPPRPPSAAQRESIKR</sequence>
<proteinExistence type="predicted"/>
<gene>
    <name evidence="1" type="ORF">F7R13_04570</name>
</gene>